<keyword evidence="2" id="KW-1185">Reference proteome</keyword>
<protein>
    <submittedName>
        <fullName evidence="1">Uncharacterized protein</fullName>
    </submittedName>
</protein>
<accession>A0A0V1ADD8</accession>
<dbReference type="AlphaFoldDB" id="A0A0V1ADD8"/>
<name>A0A0V1ADD8_9BILA</name>
<evidence type="ECO:0000313" key="1">
    <source>
        <dbReference type="EMBL" id="KRY22831.1"/>
    </source>
</evidence>
<gene>
    <name evidence="1" type="ORF">T12_11276</name>
</gene>
<comment type="caution">
    <text evidence="1">The sequence shown here is derived from an EMBL/GenBank/DDBJ whole genome shotgun (WGS) entry which is preliminary data.</text>
</comment>
<proteinExistence type="predicted"/>
<reference evidence="1 2" key="1">
    <citation type="submission" date="2015-01" db="EMBL/GenBank/DDBJ databases">
        <title>Evolution of Trichinella species and genotypes.</title>
        <authorList>
            <person name="Korhonen P.K."/>
            <person name="Edoardo P."/>
            <person name="Giuseppe L.R."/>
            <person name="Gasser R.B."/>
        </authorList>
    </citation>
    <scope>NUCLEOTIDE SEQUENCE [LARGE SCALE GENOMIC DNA]</scope>
    <source>
        <strain evidence="1">ISS2496</strain>
    </source>
</reference>
<sequence length="110" mass="12520">MNSASLLETIPLLKTQFDWASLIFRFTSNPRGLFFSFFSLAFVCANHCTLQKNDELLEAGGKLSRLTSYDAQKRLDHCSKRGEPVTMQVSTKKKYESLQQLLYPSTAIIH</sequence>
<dbReference type="EMBL" id="JYDQ01000007">
    <property type="protein sequence ID" value="KRY22831.1"/>
    <property type="molecule type" value="Genomic_DNA"/>
</dbReference>
<dbReference type="OrthoDB" id="10437211at2759"/>
<organism evidence="1 2">
    <name type="scientific">Trichinella patagoniensis</name>
    <dbReference type="NCBI Taxonomy" id="990121"/>
    <lineage>
        <taxon>Eukaryota</taxon>
        <taxon>Metazoa</taxon>
        <taxon>Ecdysozoa</taxon>
        <taxon>Nematoda</taxon>
        <taxon>Enoplea</taxon>
        <taxon>Dorylaimia</taxon>
        <taxon>Trichinellida</taxon>
        <taxon>Trichinellidae</taxon>
        <taxon>Trichinella</taxon>
    </lineage>
</organism>
<evidence type="ECO:0000313" key="2">
    <source>
        <dbReference type="Proteomes" id="UP000054783"/>
    </source>
</evidence>
<dbReference type="Proteomes" id="UP000054783">
    <property type="component" value="Unassembled WGS sequence"/>
</dbReference>